<proteinExistence type="predicted"/>
<comment type="caution">
    <text evidence="3">The sequence shown here is derived from an EMBL/GenBank/DDBJ whole genome shotgun (WGS) entry which is preliminary data.</text>
</comment>
<evidence type="ECO:0000313" key="3">
    <source>
        <dbReference type="EMBL" id="GAK76367.1"/>
    </source>
</evidence>
<sequence>MKFSQLIISIFIITLICSCENKEVEKELPKSQVSQELEKAKKLYKETTIDFIKYSNKQIRQKLDSALAITNSIKKHDTAFLIKLYRYDAQFKGLNLKMDESLNQLEKVILLQQSYSQTDTLKLLSDYHFISRYSLDNSLLRKALYEGVRPQKDLASKQLESFPEVNKQSIEYLQYLLNAMSSEYSIYQELGDFAAIEKWITEAEPFFLSQMESVSNYKNNSSTPKNPSYDFEINYYLSNLAFKLSEYYFINNQQDKAIFYNNHFKDFYHPVDNYANLVYCLRKFRSKQKLEEKEIDSMYSQAVFHNNLVQKNSNFKEIEKKHYIENKCLGILSEITSRYAYRKFGDGKEAVAWYEKAIKLVDDAETDQQTHPLFSINKLLIYYEKQEDPEKLRFYLDQFFMYNEKISQISQDRILLGYEIRYALNYGTKETAVRILKELFKSYNINGYDINTSRDAYSKVNGIPQNVSDCLKIANTIKRYNEQNPEHMIEVLPLYFLASAILKSYIGNQPSDQDIEVQNEIKENLLRLAYTNNKLTKNHLKMVLLSIQELQQPLLHKKLSINDLLKKHDISHLGKTLEYLKNQIQIDLERLNNKTLDSDTDFWESQYALHQRELQNLVDSISVKAPSFHMVQNTNLDMDSFLKNMDQSDAIIKLDSDEKDIYAFILTKNNIDISYVASKKDYENILKHSKNSDFNFKKRNILSKKVVSKTNGKNFIKIIPDITLNPLPVEYLVSPEQVGSYITSINAVSKHNENQTLKAIVFRPDYNEKRNHTAETLVRSGKFELPYAKEETSYINKIFNSRNMEAANATKQNFLKEAPDYNMHHLAMHAVVNPENDNEGKLLFQGETDDDYLKLREVYNLSLDSQLITLSACNTAYGKVDPIEGTLSLSRAFQYAGARATLTSLWRVPDRETSIIMKSFYTHLKDGDRKDVALKKAKQDYLRNQIEEDLKHPYYWAGFIITGDTSPIIFPTPWYYYLAIGLIIVMVFVLISLSRKRINKGLKVVRKP</sequence>
<dbReference type="Pfam" id="PF12770">
    <property type="entry name" value="CHAT"/>
    <property type="match status" value="1"/>
</dbReference>
<feature type="domain" description="CHAT" evidence="2">
    <location>
        <begin position="716"/>
        <end position="964"/>
    </location>
</feature>
<organism evidence="3 4">
    <name type="scientific">Nonlabens ulvanivorans</name>
    <name type="common">Persicivirga ulvanivorans</name>
    <dbReference type="NCBI Taxonomy" id="906888"/>
    <lineage>
        <taxon>Bacteria</taxon>
        <taxon>Pseudomonadati</taxon>
        <taxon>Bacteroidota</taxon>
        <taxon>Flavobacteriia</taxon>
        <taxon>Flavobacteriales</taxon>
        <taxon>Flavobacteriaceae</taxon>
        <taxon>Nonlabens</taxon>
    </lineage>
</organism>
<accession>A0A081DBS1</accession>
<dbReference type="PANTHER" id="PTHR10098">
    <property type="entry name" value="RAPSYN-RELATED"/>
    <property type="match status" value="1"/>
</dbReference>
<reference evidence="3 4" key="1">
    <citation type="journal article" date="2014" name="Genome Announc.">
        <title>Draft Genome Sequences of Marine Flavobacterium Nonlabens Strains NR17, NR24, NR27, NR32, NR33, and Ara13.</title>
        <authorList>
            <person name="Nakanishi M."/>
            <person name="Meirelles P."/>
            <person name="Suzuki R."/>
            <person name="Takatani N."/>
            <person name="Mino S."/>
            <person name="Suda W."/>
            <person name="Oshima K."/>
            <person name="Hattori M."/>
            <person name="Ohkuma M."/>
            <person name="Hosokawa M."/>
            <person name="Miyashita K."/>
            <person name="Thompson F.L."/>
            <person name="Niwa A."/>
            <person name="Sawabe T."/>
            <person name="Sawabe T."/>
        </authorList>
    </citation>
    <scope>NUCLEOTIDE SEQUENCE [LARGE SCALE GENOMIC DNA]</scope>
    <source>
        <strain evidence="4">JCM19296</strain>
    </source>
</reference>
<feature type="transmembrane region" description="Helical" evidence="1">
    <location>
        <begin position="974"/>
        <end position="993"/>
    </location>
</feature>
<evidence type="ECO:0000256" key="1">
    <source>
        <dbReference type="SAM" id="Phobius"/>
    </source>
</evidence>
<gene>
    <name evidence="3" type="ORF">JCM19296_1964</name>
</gene>
<evidence type="ECO:0000313" key="4">
    <source>
        <dbReference type="Proteomes" id="UP000028980"/>
    </source>
</evidence>
<evidence type="ECO:0000259" key="2">
    <source>
        <dbReference type="Pfam" id="PF12770"/>
    </source>
</evidence>
<dbReference type="EMBL" id="BBLG01000004">
    <property type="protein sequence ID" value="GAK76367.1"/>
    <property type="molecule type" value="Genomic_DNA"/>
</dbReference>
<dbReference type="PROSITE" id="PS51257">
    <property type="entry name" value="PROKAR_LIPOPROTEIN"/>
    <property type="match status" value="1"/>
</dbReference>
<keyword evidence="1" id="KW-0472">Membrane</keyword>
<protein>
    <recommendedName>
        <fullName evidence="2">CHAT domain-containing protein</fullName>
    </recommendedName>
</protein>
<dbReference type="Proteomes" id="UP000028980">
    <property type="component" value="Unassembled WGS sequence"/>
</dbReference>
<name>A0A081DBS1_NONUL</name>
<keyword evidence="1" id="KW-1133">Transmembrane helix</keyword>
<keyword evidence="1" id="KW-0812">Transmembrane</keyword>
<dbReference type="InterPro" id="IPR024983">
    <property type="entry name" value="CHAT_dom"/>
</dbReference>
<dbReference type="AlphaFoldDB" id="A0A081DBS1"/>